<evidence type="ECO:0000256" key="1">
    <source>
        <dbReference type="SAM" id="Phobius"/>
    </source>
</evidence>
<dbReference type="AlphaFoldDB" id="A0A016W6C9"/>
<evidence type="ECO:0000313" key="3">
    <source>
        <dbReference type="Proteomes" id="UP000024635"/>
    </source>
</evidence>
<proteinExistence type="predicted"/>
<gene>
    <name evidence="2" type="primary">Acey_s1063.g3521</name>
    <name evidence="2" type="synonym">Acey-W09G12.9</name>
    <name evidence="2" type="ORF">Y032_1063g3521</name>
</gene>
<reference evidence="3" key="1">
    <citation type="journal article" date="2015" name="Nat. Genet.">
        <title>The genome and transcriptome of the zoonotic hookworm Ancylostoma ceylanicum identify infection-specific gene families.</title>
        <authorList>
            <person name="Schwarz E.M."/>
            <person name="Hu Y."/>
            <person name="Antoshechkin I."/>
            <person name="Miller M.M."/>
            <person name="Sternberg P.W."/>
            <person name="Aroian R.V."/>
        </authorList>
    </citation>
    <scope>NUCLEOTIDE SEQUENCE</scope>
    <source>
        <strain evidence="3">HY135</strain>
    </source>
</reference>
<accession>A0A016W6C9</accession>
<keyword evidence="3" id="KW-1185">Reference proteome</keyword>
<keyword evidence="1" id="KW-1133">Transmembrane helix</keyword>
<dbReference type="EMBL" id="JARK01000663">
    <property type="protein sequence ID" value="EYC35404.1"/>
    <property type="molecule type" value="Genomic_DNA"/>
</dbReference>
<organism evidence="2 3">
    <name type="scientific">Ancylostoma ceylanicum</name>
    <dbReference type="NCBI Taxonomy" id="53326"/>
    <lineage>
        <taxon>Eukaryota</taxon>
        <taxon>Metazoa</taxon>
        <taxon>Ecdysozoa</taxon>
        <taxon>Nematoda</taxon>
        <taxon>Chromadorea</taxon>
        <taxon>Rhabditida</taxon>
        <taxon>Rhabditina</taxon>
        <taxon>Rhabditomorpha</taxon>
        <taxon>Strongyloidea</taxon>
        <taxon>Ancylostomatidae</taxon>
        <taxon>Ancylostomatinae</taxon>
        <taxon>Ancylostoma</taxon>
    </lineage>
</organism>
<dbReference type="Proteomes" id="UP000024635">
    <property type="component" value="Unassembled WGS sequence"/>
</dbReference>
<name>A0A016W6C9_9BILA</name>
<keyword evidence="1" id="KW-0812">Transmembrane</keyword>
<feature type="transmembrane region" description="Helical" evidence="1">
    <location>
        <begin position="20"/>
        <end position="42"/>
    </location>
</feature>
<sequence length="144" mass="16529">MNDFFQVFMNDVDVWKWDTPVVYITIIILIFTVLTLLILCIICRKSGTKPDVVLPPSQISCRYNEAFDYDEISASRIEERRCEREARLQCENPSADVTLDRIDRSIGAALAVEQLLRDSYIFDTHVMNPPPGDVLVVAAKRDYI</sequence>
<keyword evidence="1" id="KW-0472">Membrane</keyword>
<dbReference type="OrthoDB" id="5853117at2759"/>
<dbReference type="STRING" id="53326.A0A016W6C9"/>
<protein>
    <submittedName>
        <fullName evidence="2">Uncharacterized protein</fullName>
    </submittedName>
</protein>
<evidence type="ECO:0000313" key="2">
    <source>
        <dbReference type="EMBL" id="EYC35404.1"/>
    </source>
</evidence>
<comment type="caution">
    <text evidence="2">The sequence shown here is derived from an EMBL/GenBank/DDBJ whole genome shotgun (WGS) entry which is preliminary data.</text>
</comment>